<evidence type="ECO:0000313" key="1">
    <source>
        <dbReference type="EMBL" id="MDM8156916.1"/>
    </source>
</evidence>
<keyword evidence="2" id="KW-1185">Reference proteome</keyword>
<comment type="caution">
    <text evidence="1">The sequence shown here is derived from an EMBL/GenBank/DDBJ whole genome shotgun (WGS) entry which is preliminary data.</text>
</comment>
<proteinExistence type="predicted"/>
<evidence type="ECO:0000313" key="2">
    <source>
        <dbReference type="Proteomes" id="UP001529340"/>
    </source>
</evidence>
<reference evidence="1" key="1">
    <citation type="submission" date="2023-06" db="EMBL/GenBank/DDBJ databases">
        <title>Identification and characterization of horizontal gene transfer across gut microbiota members of farm animals based on homology search.</title>
        <authorList>
            <person name="Schwarzerova J."/>
            <person name="Nykrynova M."/>
            <person name="Jureckova K."/>
            <person name="Cejkova D."/>
            <person name="Rychlik I."/>
        </authorList>
    </citation>
    <scope>NUCLEOTIDE SEQUENCE</scope>
    <source>
        <strain evidence="1">ET39</strain>
    </source>
</reference>
<dbReference type="EMBL" id="JAUDCG010000014">
    <property type="protein sequence ID" value="MDM8156916.1"/>
    <property type="molecule type" value="Genomic_DNA"/>
</dbReference>
<sequence>MLGLVLLALFFGLSLLLQQRCTALLQLAKAQERVDTYIYLLDYIKTQCVPQRAEETDQKEEWLILRGVNSYRILWEEDSYAAYHGMRCILRAYASDEGIEEVRFGTFAQ</sequence>
<reference evidence="1" key="2">
    <citation type="submission" date="2023-06" db="EMBL/GenBank/DDBJ databases">
        <authorList>
            <person name="Zeman M."/>
            <person name="Kubasova T."/>
            <person name="Jahodarova E."/>
            <person name="Nykrynova M."/>
            <person name="Rychlik I."/>
        </authorList>
    </citation>
    <scope>NUCLEOTIDE SEQUENCE</scope>
    <source>
        <strain evidence="1">ET39</strain>
    </source>
</reference>
<dbReference type="RefSeq" id="WP_289607381.1">
    <property type="nucleotide sequence ID" value="NZ_JAUDCG010000014.1"/>
</dbReference>
<gene>
    <name evidence="1" type="ORF">QUV96_04605</name>
</gene>
<accession>A0ABT7UBA8</accession>
<protein>
    <recommendedName>
        <fullName evidence="3">Type II secretion system protein</fullName>
    </recommendedName>
</protein>
<organism evidence="1 2">
    <name type="scientific">Amedibacillus dolichus</name>
    <dbReference type="NCBI Taxonomy" id="31971"/>
    <lineage>
        <taxon>Bacteria</taxon>
        <taxon>Bacillati</taxon>
        <taxon>Bacillota</taxon>
        <taxon>Erysipelotrichia</taxon>
        <taxon>Erysipelotrichales</taxon>
        <taxon>Erysipelotrichaceae</taxon>
        <taxon>Amedibacillus</taxon>
    </lineage>
</organism>
<name>A0ABT7UBA8_9FIRM</name>
<evidence type="ECO:0008006" key="3">
    <source>
        <dbReference type="Google" id="ProtNLM"/>
    </source>
</evidence>
<dbReference type="Proteomes" id="UP001529340">
    <property type="component" value="Unassembled WGS sequence"/>
</dbReference>